<protein>
    <submittedName>
        <fullName evidence="2">Thioredoxin family protein</fullName>
    </submittedName>
</protein>
<dbReference type="InterPro" id="IPR000866">
    <property type="entry name" value="AhpC/TSA"/>
</dbReference>
<dbReference type="PROSITE" id="PS51352">
    <property type="entry name" value="THIOREDOXIN_2"/>
    <property type="match status" value="1"/>
</dbReference>
<name>A0A2W4YPF5_9CYAN</name>
<dbReference type="InterPro" id="IPR047262">
    <property type="entry name" value="PRX-like1"/>
</dbReference>
<dbReference type="InterPro" id="IPR036249">
    <property type="entry name" value="Thioredoxin-like_sf"/>
</dbReference>
<dbReference type="CDD" id="cd02969">
    <property type="entry name" value="PRX_like1"/>
    <property type="match status" value="1"/>
</dbReference>
<proteinExistence type="predicted"/>
<reference evidence="2 3" key="2">
    <citation type="submission" date="2018-06" db="EMBL/GenBank/DDBJ databases">
        <title>Metagenomic assembly of (sub)arctic Cyanobacteria and their associated microbiome from non-axenic cultures.</title>
        <authorList>
            <person name="Baurain D."/>
        </authorList>
    </citation>
    <scope>NUCLEOTIDE SEQUENCE [LARGE SCALE GENOMIC DNA]</scope>
    <source>
        <strain evidence="2">ULC041bin1</strain>
    </source>
</reference>
<reference evidence="3" key="1">
    <citation type="submission" date="2018-04" db="EMBL/GenBank/DDBJ databases">
        <authorList>
            <person name="Cornet L."/>
        </authorList>
    </citation>
    <scope>NUCLEOTIDE SEQUENCE [LARGE SCALE GENOMIC DNA]</scope>
</reference>
<dbReference type="Pfam" id="PF00578">
    <property type="entry name" value="AhpC-TSA"/>
    <property type="match status" value="1"/>
</dbReference>
<evidence type="ECO:0000259" key="1">
    <source>
        <dbReference type="PROSITE" id="PS51352"/>
    </source>
</evidence>
<feature type="domain" description="Thioredoxin" evidence="1">
    <location>
        <begin position="9"/>
        <end position="165"/>
    </location>
</feature>
<comment type="caution">
    <text evidence="2">The sequence shown here is derived from an EMBL/GenBank/DDBJ whole genome shotgun (WGS) entry which is preliminary data.</text>
</comment>
<accession>A0A2W4YPF5</accession>
<sequence>MAMVESTMLPLGTAAPAFALPDVVSGETITLGTFADSHALLVMFICRHCPFVKHVEQELARIGKDYGPKGVGIVAISANSLATHPQDGPEHLKTQAQDVGFTFPYCFDETQAVAKAYTAACTPDFFVFDEAKTLAYRGQLDDSRPGNGVPVTGSDLRAALDAVLAGQAMPGNQKPSIGCNIKWAPGNAPAYFG</sequence>
<dbReference type="EMBL" id="QBMN01000013">
    <property type="protein sequence ID" value="PZO44818.1"/>
    <property type="molecule type" value="Genomic_DNA"/>
</dbReference>
<dbReference type="PANTHER" id="PTHR43640:SF1">
    <property type="entry name" value="THIOREDOXIN-DEPENDENT PEROXIREDOXIN"/>
    <property type="match status" value="1"/>
</dbReference>
<dbReference type="SUPFAM" id="SSF52833">
    <property type="entry name" value="Thioredoxin-like"/>
    <property type="match status" value="1"/>
</dbReference>
<organism evidence="2 3">
    <name type="scientific">Shackletoniella antarctica</name>
    <dbReference type="NCBI Taxonomy" id="268115"/>
    <lineage>
        <taxon>Bacteria</taxon>
        <taxon>Bacillati</taxon>
        <taxon>Cyanobacteriota</taxon>
        <taxon>Cyanophyceae</taxon>
        <taxon>Oculatellales</taxon>
        <taxon>Oculatellaceae</taxon>
        <taxon>Shackletoniella</taxon>
    </lineage>
</organism>
<dbReference type="Gene3D" id="3.40.30.10">
    <property type="entry name" value="Glutaredoxin"/>
    <property type="match status" value="1"/>
</dbReference>
<gene>
    <name evidence="2" type="ORF">DCF17_03255</name>
</gene>
<dbReference type="PANTHER" id="PTHR43640">
    <property type="entry name" value="OS07G0260300 PROTEIN"/>
    <property type="match status" value="1"/>
</dbReference>
<dbReference type="InterPro" id="IPR013766">
    <property type="entry name" value="Thioredoxin_domain"/>
</dbReference>
<evidence type="ECO:0000313" key="3">
    <source>
        <dbReference type="Proteomes" id="UP000249081"/>
    </source>
</evidence>
<evidence type="ECO:0000313" key="2">
    <source>
        <dbReference type="EMBL" id="PZO44818.1"/>
    </source>
</evidence>
<dbReference type="AlphaFoldDB" id="A0A2W4YPF5"/>
<dbReference type="Proteomes" id="UP000249081">
    <property type="component" value="Unassembled WGS sequence"/>
</dbReference>
<dbReference type="GO" id="GO:0016491">
    <property type="term" value="F:oxidoreductase activity"/>
    <property type="evidence" value="ECO:0007669"/>
    <property type="project" value="InterPro"/>
</dbReference>
<dbReference type="GO" id="GO:0016209">
    <property type="term" value="F:antioxidant activity"/>
    <property type="evidence" value="ECO:0007669"/>
    <property type="project" value="InterPro"/>
</dbReference>